<keyword evidence="2" id="KW-0378">Hydrolase</keyword>
<dbReference type="AlphaFoldDB" id="A0A0U2Z5P4"/>
<accession>A0A0U2Z5P4</accession>
<dbReference type="Gene3D" id="3.40.50.620">
    <property type="entry name" value="HUPs"/>
    <property type="match status" value="1"/>
</dbReference>
<dbReference type="RefSeq" id="WP_058381902.1">
    <property type="nucleotide sequence ID" value="NZ_CP013659.2"/>
</dbReference>
<dbReference type="GO" id="GO:0017183">
    <property type="term" value="P:protein histidyl modification to diphthamide"/>
    <property type="evidence" value="ECO:0007669"/>
    <property type="project" value="TreeGrafter"/>
</dbReference>
<dbReference type="InterPro" id="IPR014729">
    <property type="entry name" value="Rossmann-like_a/b/a_fold"/>
</dbReference>
<dbReference type="InterPro" id="IPR002761">
    <property type="entry name" value="Diphthami_syn_dom"/>
</dbReference>
<dbReference type="Gene3D" id="3.90.1490.10">
    <property type="entry name" value="putative n-type atp pyrophosphatase, domain 2"/>
    <property type="match status" value="1"/>
</dbReference>
<dbReference type="PANTHER" id="PTHR12196">
    <property type="entry name" value="DOMAIN OF UNKNOWN FUNCTION 71 DUF71 -CONTAINING PROTEIN"/>
    <property type="match status" value="1"/>
</dbReference>
<proteinExistence type="predicted"/>
<feature type="domain" description="Diphthamide synthase" evidence="1">
    <location>
        <begin position="7"/>
        <end position="216"/>
    </location>
</feature>
<dbReference type="EMBL" id="CP013659">
    <property type="protein sequence ID" value="ALS75195.1"/>
    <property type="molecule type" value="Genomic_DNA"/>
</dbReference>
<dbReference type="Proteomes" id="UP000067683">
    <property type="component" value="Chromosome"/>
</dbReference>
<dbReference type="GO" id="GO:0016787">
    <property type="term" value="F:hydrolase activity"/>
    <property type="evidence" value="ECO:0007669"/>
    <property type="project" value="UniProtKB-KW"/>
</dbReference>
<sequence>MQKPFITSWSGGKDSALAFYRAVQQGHVPIALFTMFEEDGERSKSHGLKKQILEAQAERMGLPLVIGQADWSGYEKEFIRHLQHFKEQGIEMGVYGDIDLQDHLDWVEKVSKQAELDVLHPLWQEARRSLLEELVEEEFKAVITVVDTARVGEEFLGRAFTRELIEELEALGIDACGEEGEFHTTLVDGPIFVEPLPVEFGDIVRNGQYAMLEVKLQTGE</sequence>
<dbReference type="OrthoDB" id="3572539at2"/>
<evidence type="ECO:0000259" key="1">
    <source>
        <dbReference type="Pfam" id="PF01902"/>
    </source>
</evidence>
<reference evidence="2" key="1">
    <citation type="submission" date="2016-01" db="EMBL/GenBank/DDBJ databases">
        <title>Complete genome of Planococcus rifietoensis type strain M8.</title>
        <authorList>
            <person name="See-Too W.S."/>
        </authorList>
    </citation>
    <scope>NUCLEOTIDE SEQUENCE [LARGE SCALE GENOMIC DNA]</scope>
    <source>
        <strain evidence="2">M8</strain>
    </source>
</reference>
<dbReference type="KEGG" id="prt:AUC31_08155"/>
<organism evidence="2 3">
    <name type="scientific">Planococcus rifietoensis</name>
    <dbReference type="NCBI Taxonomy" id="200991"/>
    <lineage>
        <taxon>Bacteria</taxon>
        <taxon>Bacillati</taxon>
        <taxon>Bacillota</taxon>
        <taxon>Bacilli</taxon>
        <taxon>Bacillales</taxon>
        <taxon>Caryophanaceae</taxon>
        <taxon>Planococcus</taxon>
    </lineage>
</organism>
<protein>
    <submittedName>
        <fullName evidence="2">Adenosine nucleotide hydrolase</fullName>
    </submittedName>
</protein>
<dbReference type="SUPFAM" id="SSF52402">
    <property type="entry name" value="Adenine nucleotide alpha hydrolases-like"/>
    <property type="match status" value="1"/>
</dbReference>
<name>A0A0U2Z5P4_9BACL</name>
<dbReference type="CDD" id="cd01994">
    <property type="entry name" value="AANH_PF0828-like"/>
    <property type="match status" value="1"/>
</dbReference>
<dbReference type="STRING" id="200991.AUC31_08155"/>
<keyword evidence="3" id="KW-1185">Reference proteome</keyword>
<dbReference type="Pfam" id="PF01902">
    <property type="entry name" value="Diphthami_syn_2"/>
    <property type="match status" value="1"/>
</dbReference>
<evidence type="ECO:0000313" key="2">
    <source>
        <dbReference type="EMBL" id="ALS75195.1"/>
    </source>
</evidence>
<dbReference type="PIRSF" id="PIRSF039123">
    <property type="entry name" value="Diphthamide_synthase"/>
    <property type="match status" value="1"/>
</dbReference>
<evidence type="ECO:0000313" key="3">
    <source>
        <dbReference type="Proteomes" id="UP000067683"/>
    </source>
</evidence>
<dbReference type="GO" id="GO:0017178">
    <property type="term" value="F:diphthine-ammonia ligase activity"/>
    <property type="evidence" value="ECO:0007669"/>
    <property type="project" value="TreeGrafter"/>
</dbReference>
<dbReference type="InterPro" id="IPR030662">
    <property type="entry name" value="DPH6/MJ0570"/>
</dbReference>
<dbReference type="NCBIfam" id="TIGR00290">
    <property type="entry name" value="MJ0570_dom"/>
    <property type="match status" value="1"/>
</dbReference>
<gene>
    <name evidence="2" type="ORF">AUC31_08155</name>
</gene>
<dbReference type="PANTHER" id="PTHR12196:SF2">
    <property type="entry name" value="DIPHTHINE--AMMONIA LIGASE"/>
    <property type="match status" value="1"/>
</dbReference>